<reference evidence="2" key="2">
    <citation type="submission" date="2021-08" db="EMBL/GenBank/DDBJ databases">
        <authorList>
            <person name="Gostincar C."/>
            <person name="Sun X."/>
            <person name="Song Z."/>
            <person name="Gunde-Cimerman N."/>
        </authorList>
    </citation>
    <scope>NUCLEOTIDE SEQUENCE</scope>
    <source>
        <strain evidence="2">EXF-9298</strain>
    </source>
</reference>
<name>A0A9P8FB65_AURME</name>
<comment type="caution">
    <text evidence="2">The sequence shown here is derived from an EMBL/GenBank/DDBJ whole genome shotgun (WGS) entry which is preliminary data.</text>
</comment>
<evidence type="ECO:0000313" key="3">
    <source>
        <dbReference type="Proteomes" id="UP000729357"/>
    </source>
</evidence>
<feature type="region of interest" description="Disordered" evidence="1">
    <location>
        <begin position="1"/>
        <end position="88"/>
    </location>
</feature>
<reference evidence="2" key="1">
    <citation type="journal article" date="2021" name="J Fungi (Basel)">
        <title>Virulence traits and population genomics of the black yeast Aureobasidium melanogenum.</title>
        <authorList>
            <person name="Cernosa A."/>
            <person name="Sun X."/>
            <person name="Gostincar C."/>
            <person name="Fang C."/>
            <person name="Gunde-Cimerman N."/>
            <person name="Song Z."/>
        </authorList>
    </citation>
    <scope>NUCLEOTIDE SEQUENCE</scope>
    <source>
        <strain evidence="2">EXF-9298</strain>
    </source>
</reference>
<feature type="non-terminal residue" evidence="2">
    <location>
        <position position="136"/>
    </location>
</feature>
<dbReference type="AlphaFoldDB" id="A0A9P8FB65"/>
<dbReference type="Proteomes" id="UP000729357">
    <property type="component" value="Unassembled WGS sequence"/>
</dbReference>
<evidence type="ECO:0000313" key="2">
    <source>
        <dbReference type="EMBL" id="KAG9957510.1"/>
    </source>
</evidence>
<feature type="compositionally biased region" description="Basic and acidic residues" evidence="1">
    <location>
        <begin position="78"/>
        <end position="87"/>
    </location>
</feature>
<accession>A0A9P8FB65</accession>
<evidence type="ECO:0000256" key="1">
    <source>
        <dbReference type="SAM" id="MobiDB-lite"/>
    </source>
</evidence>
<feature type="compositionally biased region" description="Low complexity" evidence="1">
    <location>
        <begin position="15"/>
        <end position="25"/>
    </location>
</feature>
<protein>
    <submittedName>
        <fullName evidence="2">Uncharacterized protein</fullName>
    </submittedName>
</protein>
<proteinExistence type="predicted"/>
<keyword evidence="3" id="KW-1185">Reference proteome</keyword>
<organism evidence="2 3">
    <name type="scientific">Aureobasidium melanogenum</name>
    <name type="common">Aureobasidium pullulans var. melanogenum</name>
    <dbReference type="NCBI Taxonomy" id="46634"/>
    <lineage>
        <taxon>Eukaryota</taxon>
        <taxon>Fungi</taxon>
        <taxon>Dikarya</taxon>
        <taxon>Ascomycota</taxon>
        <taxon>Pezizomycotina</taxon>
        <taxon>Dothideomycetes</taxon>
        <taxon>Dothideomycetidae</taxon>
        <taxon>Dothideales</taxon>
        <taxon>Saccotheciaceae</taxon>
        <taxon>Aureobasidium</taxon>
    </lineage>
</organism>
<dbReference type="EMBL" id="JAHFXS010004101">
    <property type="protein sequence ID" value="KAG9957510.1"/>
    <property type="molecule type" value="Genomic_DNA"/>
</dbReference>
<sequence length="136" mass="14772">MASQPQKPVRVGLVEQQQQQPEQPGRTPPPEKSSPSHLFAGWNEGSLSLPFGSGLRPPHPPSPQPSPKTQLASVNPFESRRPLRLGEHSQGTLRLPIAAPADDGFFALPKIDNSDEYALTRTPTIECEHKSPSARA</sequence>
<feature type="compositionally biased region" description="Pro residues" evidence="1">
    <location>
        <begin position="57"/>
        <end position="66"/>
    </location>
</feature>
<gene>
    <name evidence="2" type="ORF">KCU98_g17093</name>
</gene>